<dbReference type="PROSITE" id="PS00194">
    <property type="entry name" value="THIOREDOXIN_1"/>
    <property type="match status" value="1"/>
</dbReference>
<dbReference type="Pfam" id="PF13899">
    <property type="entry name" value="Thioredoxin_7"/>
    <property type="match status" value="1"/>
</dbReference>
<dbReference type="SUPFAM" id="SSF52833">
    <property type="entry name" value="Thioredoxin-like"/>
    <property type="match status" value="1"/>
</dbReference>
<dbReference type="RefSeq" id="WP_237873623.1">
    <property type="nucleotide sequence ID" value="NZ_JAKLTR010000009.1"/>
</dbReference>
<protein>
    <submittedName>
        <fullName evidence="3">Thioredoxin family protein</fullName>
    </submittedName>
</protein>
<sequence length="391" mass="45684">MKYLVLLTMLLLGYCRSNGQDLKVIDQDYHRALEVATVENKLIFVDFYTTWCVPCKQLDKLVFQHDSVKQQLSKEFILLKYDAEKDSVFHLSKKHHVMSYPTGLILDRDGYVIERKYGFPGDDFQSLSKSVFEFTNKALVAAGSGKKLKGYSNRIDASKYPRFYTDYINRTNTNLDTAALIKFWRKQKNLYSEEYFSTLIYFYGEQLPEPMLNELLKNKSRYESLFGNTDVEVLFYFLSSGKFEKAVAKNNETMFDKAIEFTRTALGESYLSTMVPYYKKELLIHQNKWNEVFEINEQLKNSGKFNNEAVNSFCWNVYRKCEDPGVITKCLQWMKELTDQKPEFAYLDTYAFLLYKSGSKEEAKRIIPLAIAAAKVEKENAKKLEELLLKL</sequence>
<evidence type="ECO:0000259" key="2">
    <source>
        <dbReference type="PROSITE" id="PS51352"/>
    </source>
</evidence>
<evidence type="ECO:0000313" key="3">
    <source>
        <dbReference type="EMBL" id="MCG2615640.1"/>
    </source>
</evidence>
<evidence type="ECO:0000313" key="4">
    <source>
        <dbReference type="Proteomes" id="UP001165367"/>
    </source>
</evidence>
<dbReference type="PANTHER" id="PTHR32234">
    <property type="entry name" value="THIOL:DISULFIDE INTERCHANGE PROTEIN DSBD"/>
    <property type="match status" value="1"/>
</dbReference>
<dbReference type="InterPro" id="IPR017937">
    <property type="entry name" value="Thioredoxin_CS"/>
</dbReference>
<comment type="caution">
    <text evidence="3">The sequence shown here is derived from an EMBL/GenBank/DDBJ whole genome shotgun (WGS) entry which is preliminary data.</text>
</comment>
<name>A0ABS9KTM0_9BACT</name>
<keyword evidence="4" id="KW-1185">Reference proteome</keyword>
<dbReference type="InterPro" id="IPR013766">
    <property type="entry name" value="Thioredoxin_domain"/>
</dbReference>
<keyword evidence="1" id="KW-0676">Redox-active center</keyword>
<feature type="domain" description="Thioredoxin" evidence="2">
    <location>
        <begin position="3"/>
        <end position="144"/>
    </location>
</feature>
<accession>A0ABS9KTM0</accession>
<dbReference type="InterPro" id="IPR036249">
    <property type="entry name" value="Thioredoxin-like_sf"/>
</dbReference>
<dbReference type="Proteomes" id="UP001165367">
    <property type="component" value="Unassembled WGS sequence"/>
</dbReference>
<dbReference type="EMBL" id="JAKLTR010000009">
    <property type="protein sequence ID" value="MCG2615640.1"/>
    <property type="molecule type" value="Genomic_DNA"/>
</dbReference>
<dbReference type="PROSITE" id="PS51352">
    <property type="entry name" value="THIOREDOXIN_2"/>
    <property type="match status" value="1"/>
</dbReference>
<dbReference type="Gene3D" id="3.40.30.10">
    <property type="entry name" value="Glutaredoxin"/>
    <property type="match status" value="1"/>
</dbReference>
<organism evidence="3 4">
    <name type="scientific">Terrimonas ginsenosidimutans</name>
    <dbReference type="NCBI Taxonomy" id="2908004"/>
    <lineage>
        <taxon>Bacteria</taxon>
        <taxon>Pseudomonadati</taxon>
        <taxon>Bacteroidota</taxon>
        <taxon>Chitinophagia</taxon>
        <taxon>Chitinophagales</taxon>
        <taxon>Chitinophagaceae</taxon>
        <taxon>Terrimonas</taxon>
    </lineage>
</organism>
<gene>
    <name evidence="3" type="ORF">LZZ85_15170</name>
</gene>
<proteinExistence type="predicted"/>
<reference evidence="3" key="1">
    <citation type="submission" date="2022-01" db="EMBL/GenBank/DDBJ databases">
        <authorList>
            <person name="Jo J.-H."/>
            <person name="Im W.-T."/>
        </authorList>
    </citation>
    <scope>NUCLEOTIDE SEQUENCE</scope>
    <source>
        <strain evidence="3">NA20</strain>
    </source>
</reference>
<dbReference type="PANTHER" id="PTHR32234:SF0">
    <property type="entry name" value="THIOL:DISULFIDE INTERCHANGE PROTEIN DSBD"/>
    <property type="match status" value="1"/>
</dbReference>
<evidence type="ECO:0000256" key="1">
    <source>
        <dbReference type="ARBA" id="ARBA00023284"/>
    </source>
</evidence>